<keyword evidence="3 5" id="KW-0238">DNA-binding</keyword>
<dbReference type="Pfam" id="PF00589">
    <property type="entry name" value="Phage_integrase"/>
    <property type="match status" value="1"/>
</dbReference>
<dbReference type="Pfam" id="PF22022">
    <property type="entry name" value="Phage_int_M"/>
    <property type="match status" value="1"/>
</dbReference>
<sequence>MPKTPDRRRFGQITKLPSGRYRARYSDPDGRQTTPADPERRPEPIRYAAPTTFDTREDAEAWLVAERRLIGAGEWTPPAARAEARRRAEADARRAGVTFGEWADSWLAGRRVKGRPLAERTRAHYRTLLDEHILPTFADVPLRDITVEDVERWHTLTAAGRPTLQAHAYSLLRTILGTAVQRGLIRTGNPATIRGAGTSTRARKVRPASLAELRRKDIDIKHGVIRIRRGVVRAAGTTIVKAPKSDAGTRDVAIPPHLLPLVREHLLQHTAPGQDGLLFPANNGRQLSPSSLYGRAPTKTSAGWGFYGARAAAGRDDLRWHDLRHTGAVLAAQTGATLAELMGRLGHSTPGAAMRYQHAAAERDAEIARRLSALVDGQ</sequence>
<comment type="similarity">
    <text evidence="1">Belongs to the 'phage' integrase family.</text>
</comment>
<dbReference type="Gene3D" id="1.10.150.130">
    <property type="match status" value="1"/>
</dbReference>
<evidence type="ECO:0000259" key="7">
    <source>
        <dbReference type="PROSITE" id="PS51898"/>
    </source>
</evidence>
<accession>A0A9X2IHQ7</accession>
<dbReference type="InterPro" id="IPR010998">
    <property type="entry name" value="Integrase_recombinase_N"/>
</dbReference>
<dbReference type="PANTHER" id="PTHR30629:SF2">
    <property type="entry name" value="PROPHAGE INTEGRASE INTS-RELATED"/>
    <property type="match status" value="1"/>
</dbReference>
<dbReference type="InterPro" id="IPR050808">
    <property type="entry name" value="Phage_Integrase"/>
</dbReference>
<evidence type="ECO:0000259" key="8">
    <source>
        <dbReference type="PROSITE" id="PS51900"/>
    </source>
</evidence>
<keyword evidence="4" id="KW-0233">DNA recombination</keyword>
<dbReference type="Pfam" id="PF26003">
    <property type="entry name" value="Integrase_N_phage"/>
    <property type="match status" value="1"/>
</dbReference>
<comment type="caution">
    <text evidence="9">The sequence shown here is derived from an EMBL/GenBank/DDBJ whole genome shotgun (WGS) entry which is preliminary data.</text>
</comment>
<dbReference type="InterPro" id="IPR013762">
    <property type="entry name" value="Integrase-like_cat_sf"/>
</dbReference>
<evidence type="ECO:0000256" key="3">
    <source>
        <dbReference type="ARBA" id="ARBA00023125"/>
    </source>
</evidence>
<dbReference type="Gene3D" id="1.10.443.10">
    <property type="entry name" value="Intergrase catalytic core"/>
    <property type="match status" value="1"/>
</dbReference>
<dbReference type="Proteomes" id="UP001139485">
    <property type="component" value="Unassembled WGS sequence"/>
</dbReference>
<gene>
    <name evidence="9" type="ORF">M8330_21350</name>
</gene>
<evidence type="ECO:0000256" key="6">
    <source>
        <dbReference type="SAM" id="MobiDB-lite"/>
    </source>
</evidence>
<feature type="region of interest" description="Disordered" evidence="6">
    <location>
        <begin position="1"/>
        <end position="46"/>
    </location>
</feature>
<evidence type="ECO:0000256" key="4">
    <source>
        <dbReference type="ARBA" id="ARBA00023172"/>
    </source>
</evidence>
<feature type="domain" description="Core-binding (CB)" evidence="8">
    <location>
        <begin position="97"/>
        <end position="180"/>
    </location>
</feature>
<dbReference type="InterPro" id="IPR044068">
    <property type="entry name" value="CB"/>
</dbReference>
<dbReference type="InterPro" id="IPR053876">
    <property type="entry name" value="Phage_int_M"/>
</dbReference>
<dbReference type="PROSITE" id="PS51898">
    <property type="entry name" value="TYR_RECOMBINASE"/>
    <property type="match status" value="1"/>
</dbReference>
<evidence type="ECO:0000256" key="5">
    <source>
        <dbReference type="PROSITE-ProRule" id="PRU01248"/>
    </source>
</evidence>
<evidence type="ECO:0000313" key="10">
    <source>
        <dbReference type="Proteomes" id="UP001139485"/>
    </source>
</evidence>
<dbReference type="PANTHER" id="PTHR30629">
    <property type="entry name" value="PROPHAGE INTEGRASE"/>
    <property type="match status" value="1"/>
</dbReference>
<feature type="domain" description="Tyr recombinase" evidence="7">
    <location>
        <begin position="170"/>
        <end position="369"/>
    </location>
</feature>
<reference evidence="9" key="1">
    <citation type="submission" date="2022-05" db="EMBL/GenBank/DDBJ databases">
        <authorList>
            <person name="Tuo L."/>
        </authorList>
    </citation>
    <scope>NUCLEOTIDE SEQUENCE</scope>
    <source>
        <strain evidence="9">BSK12Z-4</strain>
    </source>
</reference>
<protein>
    <submittedName>
        <fullName evidence="9">Site-specific integrase</fullName>
    </submittedName>
</protein>
<dbReference type="EMBL" id="JAMOIL010000054">
    <property type="protein sequence ID" value="MCM0622839.1"/>
    <property type="molecule type" value="Genomic_DNA"/>
</dbReference>
<dbReference type="InterPro" id="IPR011010">
    <property type="entry name" value="DNA_brk_join_enz"/>
</dbReference>
<name>A0A9X2IHQ7_9ACTN</name>
<evidence type="ECO:0000256" key="1">
    <source>
        <dbReference type="ARBA" id="ARBA00008857"/>
    </source>
</evidence>
<keyword evidence="2" id="KW-0229">DNA integration</keyword>
<proteinExistence type="inferred from homology"/>
<dbReference type="SUPFAM" id="SSF56349">
    <property type="entry name" value="DNA breaking-rejoining enzymes"/>
    <property type="match status" value="1"/>
</dbReference>
<dbReference type="PROSITE" id="PS51900">
    <property type="entry name" value="CB"/>
    <property type="match status" value="1"/>
</dbReference>
<dbReference type="RefSeq" id="WP_250828995.1">
    <property type="nucleotide sequence ID" value="NZ_JAMOIL010000054.1"/>
</dbReference>
<keyword evidence="10" id="KW-1185">Reference proteome</keyword>
<dbReference type="AlphaFoldDB" id="A0A9X2IHQ7"/>
<dbReference type="GO" id="GO:0015074">
    <property type="term" value="P:DNA integration"/>
    <property type="evidence" value="ECO:0007669"/>
    <property type="project" value="UniProtKB-KW"/>
</dbReference>
<dbReference type="GO" id="GO:0003677">
    <property type="term" value="F:DNA binding"/>
    <property type="evidence" value="ECO:0007669"/>
    <property type="project" value="UniProtKB-UniRule"/>
</dbReference>
<dbReference type="GO" id="GO:0006310">
    <property type="term" value="P:DNA recombination"/>
    <property type="evidence" value="ECO:0007669"/>
    <property type="project" value="UniProtKB-KW"/>
</dbReference>
<organism evidence="9 10">
    <name type="scientific">Nocardioides bruguierae</name>
    <dbReference type="NCBI Taxonomy" id="2945102"/>
    <lineage>
        <taxon>Bacteria</taxon>
        <taxon>Bacillati</taxon>
        <taxon>Actinomycetota</taxon>
        <taxon>Actinomycetes</taxon>
        <taxon>Propionibacteriales</taxon>
        <taxon>Nocardioidaceae</taxon>
        <taxon>Nocardioides</taxon>
    </lineage>
</organism>
<evidence type="ECO:0000313" key="9">
    <source>
        <dbReference type="EMBL" id="MCM0622839.1"/>
    </source>
</evidence>
<dbReference type="InterPro" id="IPR002104">
    <property type="entry name" value="Integrase_catalytic"/>
</dbReference>
<evidence type="ECO:0000256" key="2">
    <source>
        <dbReference type="ARBA" id="ARBA00022908"/>
    </source>
</evidence>
<dbReference type="InterPro" id="IPR058717">
    <property type="entry name" value="Phage_L5_Integrase_N"/>
</dbReference>